<feature type="compositionally biased region" description="Polar residues" evidence="1">
    <location>
        <begin position="514"/>
        <end position="533"/>
    </location>
</feature>
<protein>
    <recommendedName>
        <fullName evidence="2">Senescence domain-containing protein</fullName>
    </recommendedName>
</protein>
<dbReference type="Proteomes" id="UP000237144">
    <property type="component" value="Unassembled WGS sequence"/>
</dbReference>
<evidence type="ECO:0000313" key="3">
    <source>
        <dbReference type="EMBL" id="POY71254.1"/>
    </source>
</evidence>
<evidence type="ECO:0000313" key="4">
    <source>
        <dbReference type="Proteomes" id="UP000237144"/>
    </source>
</evidence>
<comment type="caution">
    <text evidence="3">The sequence shown here is derived from an EMBL/GenBank/DDBJ whole genome shotgun (WGS) entry which is preliminary data.</text>
</comment>
<feature type="region of interest" description="Disordered" evidence="1">
    <location>
        <begin position="514"/>
        <end position="603"/>
    </location>
</feature>
<feature type="domain" description="Senescence" evidence="2">
    <location>
        <begin position="295"/>
        <end position="476"/>
    </location>
</feature>
<proteinExistence type="predicted"/>
<dbReference type="GO" id="GO:0005886">
    <property type="term" value="C:plasma membrane"/>
    <property type="evidence" value="ECO:0007669"/>
    <property type="project" value="TreeGrafter"/>
</dbReference>
<feature type="compositionally biased region" description="Low complexity" evidence="1">
    <location>
        <begin position="63"/>
        <end position="75"/>
    </location>
</feature>
<dbReference type="OrthoDB" id="20821at2759"/>
<accession>A0A2S5B392</accession>
<feature type="region of interest" description="Disordered" evidence="1">
    <location>
        <begin position="41"/>
        <end position="94"/>
    </location>
</feature>
<dbReference type="AlphaFoldDB" id="A0A2S5B392"/>
<dbReference type="PANTHER" id="PTHR21068">
    <property type="entry name" value="SPARTIN"/>
    <property type="match status" value="1"/>
</dbReference>
<dbReference type="STRING" id="741276.A0A2S5B392"/>
<gene>
    <name evidence="3" type="ORF">BMF94_5566</name>
</gene>
<evidence type="ECO:0000259" key="2">
    <source>
        <dbReference type="Pfam" id="PF06911"/>
    </source>
</evidence>
<dbReference type="GO" id="GO:0051301">
    <property type="term" value="P:cell division"/>
    <property type="evidence" value="ECO:0007669"/>
    <property type="project" value="TreeGrafter"/>
</dbReference>
<evidence type="ECO:0000256" key="1">
    <source>
        <dbReference type="SAM" id="MobiDB-lite"/>
    </source>
</evidence>
<organism evidence="3 4">
    <name type="scientific">Rhodotorula taiwanensis</name>
    <dbReference type="NCBI Taxonomy" id="741276"/>
    <lineage>
        <taxon>Eukaryota</taxon>
        <taxon>Fungi</taxon>
        <taxon>Dikarya</taxon>
        <taxon>Basidiomycota</taxon>
        <taxon>Pucciniomycotina</taxon>
        <taxon>Microbotryomycetes</taxon>
        <taxon>Sporidiobolales</taxon>
        <taxon>Sporidiobolaceae</taxon>
        <taxon>Rhodotorula</taxon>
    </lineage>
</organism>
<reference evidence="3 4" key="1">
    <citation type="journal article" date="2018" name="Front. Microbiol.">
        <title>Prospects for Fungal Bioremediation of Acidic Radioactive Waste Sites: Characterization and Genome Sequence of Rhodotorula taiwanensis MD1149.</title>
        <authorList>
            <person name="Tkavc R."/>
            <person name="Matrosova V.Y."/>
            <person name="Grichenko O.E."/>
            <person name="Gostincar C."/>
            <person name="Volpe R.P."/>
            <person name="Klimenkova P."/>
            <person name="Gaidamakova E.K."/>
            <person name="Zhou C.E."/>
            <person name="Stewart B.J."/>
            <person name="Lyman M.G."/>
            <person name="Malfatti S.A."/>
            <person name="Rubinfeld B."/>
            <person name="Courtot M."/>
            <person name="Singh J."/>
            <person name="Dalgard C.L."/>
            <person name="Hamilton T."/>
            <person name="Frey K.G."/>
            <person name="Gunde-Cimerman N."/>
            <person name="Dugan L."/>
            <person name="Daly M.J."/>
        </authorList>
    </citation>
    <scope>NUCLEOTIDE SEQUENCE [LARGE SCALE GENOMIC DNA]</scope>
    <source>
        <strain evidence="3 4">MD1149</strain>
    </source>
</reference>
<name>A0A2S5B392_9BASI</name>
<feature type="compositionally biased region" description="Low complexity" evidence="1">
    <location>
        <begin position="41"/>
        <end position="50"/>
    </location>
</feature>
<sequence>MPTASTPLVSVHNVDVVRISEGQETPLARAATVTLSIVASASASNSPSTTPKRRTPPPPPGSAGPAGAAATSTGSVPPPPPPYSTATTPRTASTTVSKLQEHIQLSVVSPKDGLNLLEIPLPSGKQTTSSIVTLPPATYIIPDPVRNGFIKLILPTGAAGAVDAETRELFEAALFTNLDSPTGIASSDGITELQAQRNQLYIVDEDTGRLIGQLDSGNGAHLQEAEALAAGQVQDGKTQTGAFDGKMTGLDDHEAVVIDTVVTTGEGSDGTGTITYTVQPASAYYRPVDNPTNSRILSTANTVSRGLVIGSELLARQLQRGTGHYVSSRPATQTPMQFSETTKGAFHKSSEWTRTATVYSGKAVGAIGNAAARLGDRIGRKTGVQEGADGKPPPGWKGTLATTLKGINVVADHFEASSKAVIDSTTKSASTVINHSYGSEARDLADNMGSSVKHVALVYIDARGVTRRALVKGVGKAAIKARMADGSQLYLSGNESELKQIEAAANQEAAAQATGGSLSASEKSPAATGSISGPASLAAPPYTAQAGSSSSTTTTTGLTASGSVTPPAPMKRRTPPPPPPLPSAASPNGSRRSSLDKPGSTRF</sequence>
<dbReference type="InterPro" id="IPR009686">
    <property type="entry name" value="Senescence/spartin_C"/>
</dbReference>
<dbReference type="EMBL" id="PJQD01000085">
    <property type="protein sequence ID" value="POY71254.1"/>
    <property type="molecule type" value="Genomic_DNA"/>
</dbReference>
<feature type="compositionally biased region" description="Low complexity" evidence="1">
    <location>
        <begin position="84"/>
        <end position="94"/>
    </location>
</feature>
<feature type="compositionally biased region" description="Low complexity" evidence="1">
    <location>
        <begin position="543"/>
        <end position="565"/>
    </location>
</feature>
<keyword evidence="4" id="KW-1185">Reference proteome</keyword>
<dbReference type="PANTHER" id="PTHR21068:SF43">
    <property type="entry name" value="SPARTIN"/>
    <property type="match status" value="1"/>
</dbReference>
<dbReference type="InterPro" id="IPR045036">
    <property type="entry name" value="Spartin-like"/>
</dbReference>
<dbReference type="Pfam" id="PF06911">
    <property type="entry name" value="Senescence"/>
    <property type="match status" value="1"/>
</dbReference>